<name>A0A164U9Q9_9AGAM</name>
<dbReference type="GO" id="GO:0080090">
    <property type="term" value="P:regulation of primary metabolic process"/>
    <property type="evidence" value="ECO:0007669"/>
    <property type="project" value="UniProtKB-ARBA"/>
</dbReference>
<organism evidence="8 9">
    <name type="scientific">Sistotremastrum niveocremeum HHB9708</name>
    <dbReference type="NCBI Taxonomy" id="1314777"/>
    <lineage>
        <taxon>Eukaryota</taxon>
        <taxon>Fungi</taxon>
        <taxon>Dikarya</taxon>
        <taxon>Basidiomycota</taxon>
        <taxon>Agaricomycotina</taxon>
        <taxon>Agaricomycetes</taxon>
        <taxon>Sistotremastrales</taxon>
        <taxon>Sistotremastraceae</taxon>
        <taxon>Sertulicium</taxon>
        <taxon>Sertulicium niveocremeum</taxon>
    </lineage>
</organism>
<feature type="domain" description="WW" evidence="6">
    <location>
        <begin position="1"/>
        <end position="33"/>
    </location>
</feature>
<dbReference type="PROSITE" id="PS50020">
    <property type="entry name" value="WW_DOMAIN_2"/>
    <property type="match status" value="1"/>
</dbReference>
<dbReference type="InterPro" id="IPR051370">
    <property type="entry name" value="PPIase_Pin1"/>
</dbReference>
<evidence type="ECO:0000256" key="5">
    <source>
        <dbReference type="RuleBase" id="RU363014"/>
    </source>
</evidence>
<dbReference type="Pfam" id="PF00397">
    <property type="entry name" value="WW"/>
    <property type="match status" value="1"/>
</dbReference>
<evidence type="ECO:0000256" key="1">
    <source>
        <dbReference type="ARBA" id="ARBA00000971"/>
    </source>
</evidence>
<evidence type="ECO:0000313" key="8">
    <source>
        <dbReference type="EMBL" id="KZS93040.1"/>
    </source>
</evidence>
<dbReference type="GO" id="GO:0005634">
    <property type="term" value="C:nucleus"/>
    <property type="evidence" value="ECO:0007669"/>
    <property type="project" value="TreeGrafter"/>
</dbReference>
<dbReference type="FunFam" id="3.10.50.40:FF:000010">
    <property type="entry name" value="Peptidyl-prolyl cis-trans isomerase Pin1"/>
    <property type="match status" value="1"/>
</dbReference>
<dbReference type="EC" id="5.2.1.8" evidence="5"/>
<dbReference type="EMBL" id="KV419408">
    <property type="protein sequence ID" value="KZS93040.1"/>
    <property type="molecule type" value="Genomic_DNA"/>
</dbReference>
<evidence type="ECO:0000256" key="2">
    <source>
        <dbReference type="ARBA" id="ARBA00023110"/>
    </source>
</evidence>
<accession>A0A164U9Q9</accession>
<dbReference type="Pfam" id="PF00639">
    <property type="entry name" value="Rotamase"/>
    <property type="match status" value="1"/>
</dbReference>
<keyword evidence="3 4" id="KW-0413">Isomerase</keyword>
<reference evidence="8 9" key="1">
    <citation type="journal article" date="2016" name="Mol. Biol. Evol.">
        <title>Comparative Genomics of Early-Diverging Mushroom-Forming Fungi Provides Insights into the Origins of Lignocellulose Decay Capabilities.</title>
        <authorList>
            <person name="Nagy L.G."/>
            <person name="Riley R."/>
            <person name="Tritt A."/>
            <person name="Adam C."/>
            <person name="Daum C."/>
            <person name="Floudas D."/>
            <person name="Sun H."/>
            <person name="Yadav J.S."/>
            <person name="Pangilinan J."/>
            <person name="Larsson K.H."/>
            <person name="Matsuura K."/>
            <person name="Barry K."/>
            <person name="Labutti K."/>
            <person name="Kuo R."/>
            <person name="Ohm R.A."/>
            <person name="Bhattacharya S.S."/>
            <person name="Shirouzu T."/>
            <person name="Yoshinaga Y."/>
            <person name="Martin F.M."/>
            <person name="Grigoriev I.V."/>
            <person name="Hibbett D.S."/>
        </authorList>
    </citation>
    <scope>NUCLEOTIDE SEQUENCE [LARGE SCALE GENOMIC DNA]</scope>
    <source>
        <strain evidence="8 9">HHB9708</strain>
    </source>
</reference>
<dbReference type="CDD" id="cd00201">
    <property type="entry name" value="WW"/>
    <property type="match status" value="1"/>
</dbReference>
<evidence type="ECO:0000256" key="3">
    <source>
        <dbReference type="ARBA" id="ARBA00023235"/>
    </source>
</evidence>
<dbReference type="Gene3D" id="3.10.50.40">
    <property type="match status" value="1"/>
</dbReference>
<dbReference type="SMART" id="SM00456">
    <property type="entry name" value="WW"/>
    <property type="match status" value="1"/>
</dbReference>
<dbReference type="InterPro" id="IPR036020">
    <property type="entry name" value="WW_dom_sf"/>
</dbReference>
<proteinExistence type="predicted"/>
<dbReference type="Proteomes" id="UP000076722">
    <property type="component" value="Unassembled WGS sequence"/>
</dbReference>
<dbReference type="InterPro" id="IPR046357">
    <property type="entry name" value="PPIase_dom_sf"/>
</dbReference>
<dbReference type="SUPFAM" id="SSF54534">
    <property type="entry name" value="FKBP-like"/>
    <property type="match status" value="1"/>
</dbReference>
<evidence type="ECO:0000259" key="6">
    <source>
        <dbReference type="PROSITE" id="PS50020"/>
    </source>
</evidence>
<evidence type="ECO:0000256" key="4">
    <source>
        <dbReference type="PROSITE-ProRule" id="PRU00278"/>
    </source>
</evidence>
<dbReference type="STRING" id="1314777.A0A164U9Q9"/>
<dbReference type="PANTHER" id="PTHR10657">
    <property type="entry name" value="PEPTIDYL-PROLYL CIS-TRANS ISOMERASE"/>
    <property type="match status" value="1"/>
</dbReference>
<dbReference type="SUPFAM" id="SSF51045">
    <property type="entry name" value="WW domain"/>
    <property type="match status" value="1"/>
</dbReference>
<dbReference type="PANTHER" id="PTHR10657:SF4">
    <property type="entry name" value="PEPTIDYL-PROLYL CIS-TRANS ISOMERASE-RELATED"/>
    <property type="match status" value="1"/>
</dbReference>
<dbReference type="GO" id="GO:0060255">
    <property type="term" value="P:regulation of macromolecule metabolic process"/>
    <property type="evidence" value="ECO:0007669"/>
    <property type="project" value="UniProtKB-ARBA"/>
</dbReference>
<dbReference type="OrthoDB" id="2530521at2759"/>
<dbReference type="AlphaFoldDB" id="A0A164U9Q9"/>
<dbReference type="InterPro" id="IPR000297">
    <property type="entry name" value="PPIase_PpiC"/>
</dbReference>
<dbReference type="Gene3D" id="2.20.70.10">
    <property type="match status" value="1"/>
</dbReference>
<sequence length="176" mass="19168">MSSSWQVRFSNSRKAPYFHNSSTGESVWDPPAGLSQGEIMQLPGAEKYLGKGTAQERSGPTYAPPGQVRASHLLVKHSGSRRPASWKEANITRSKEEAIATLRDFQSQLDGTPGTFAQLANIHSDCSSHDRGGDLGWFSRGQMQKPFEDATYALKVGETSDIISTDSGVHLIMRTG</sequence>
<feature type="domain" description="PpiC" evidence="7">
    <location>
        <begin position="65"/>
        <end position="176"/>
    </location>
</feature>
<keyword evidence="9" id="KW-1185">Reference proteome</keyword>
<protein>
    <recommendedName>
        <fullName evidence="5">Peptidyl-prolyl cis-trans isomerase</fullName>
        <ecNumber evidence="5">5.2.1.8</ecNumber>
    </recommendedName>
</protein>
<dbReference type="GO" id="GO:0003755">
    <property type="term" value="F:peptidyl-prolyl cis-trans isomerase activity"/>
    <property type="evidence" value="ECO:0007669"/>
    <property type="project" value="UniProtKB-UniRule"/>
</dbReference>
<keyword evidence="2 4" id="KW-0697">Rotamase</keyword>
<dbReference type="PROSITE" id="PS50198">
    <property type="entry name" value="PPIC_PPIASE_2"/>
    <property type="match status" value="1"/>
</dbReference>
<gene>
    <name evidence="8" type="ORF">SISNIDRAFT_466408</name>
</gene>
<dbReference type="PROSITE" id="PS01096">
    <property type="entry name" value="PPIC_PPIASE_1"/>
    <property type="match status" value="1"/>
</dbReference>
<dbReference type="GO" id="GO:0005829">
    <property type="term" value="C:cytosol"/>
    <property type="evidence" value="ECO:0007669"/>
    <property type="project" value="TreeGrafter"/>
</dbReference>
<evidence type="ECO:0000313" key="9">
    <source>
        <dbReference type="Proteomes" id="UP000076722"/>
    </source>
</evidence>
<comment type="catalytic activity">
    <reaction evidence="1 5">
        <text>[protein]-peptidylproline (omega=180) = [protein]-peptidylproline (omega=0)</text>
        <dbReference type="Rhea" id="RHEA:16237"/>
        <dbReference type="Rhea" id="RHEA-COMP:10747"/>
        <dbReference type="Rhea" id="RHEA-COMP:10748"/>
        <dbReference type="ChEBI" id="CHEBI:83833"/>
        <dbReference type="ChEBI" id="CHEBI:83834"/>
        <dbReference type="EC" id="5.2.1.8"/>
    </reaction>
</comment>
<dbReference type="InterPro" id="IPR023058">
    <property type="entry name" value="PPIase_PpiC_CS"/>
</dbReference>
<dbReference type="InterPro" id="IPR001202">
    <property type="entry name" value="WW_dom"/>
</dbReference>
<evidence type="ECO:0000259" key="7">
    <source>
        <dbReference type="PROSITE" id="PS50198"/>
    </source>
</evidence>